<protein>
    <submittedName>
        <fullName evidence="2">Uncharacterized protein</fullName>
    </submittedName>
</protein>
<feature type="transmembrane region" description="Helical" evidence="1">
    <location>
        <begin position="36"/>
        <end position="53"/>
    </location>
</feature>
<gene>
    <name evidence="2" type="ORF">PSUM_15765</name>
</gene>
<keyword evidence="3" id="KW-1185">Reference proteome</keyword>
<name>A0ABX4DXP3_9PSED</name>
<dbReference type="Proteomes" id="UP000215455">
    <property type="component" value="Unassembled WGS sequence"/>
</dbReference>
<proteinExistence type="predicted"/>
<evidence type="ECO:0000256" key="1">
    <source>
        <dbReference type="SAM" id="Phobius"/>
    </source>
</evidence>
<accession>A0ABX4DXP3</accession>
<keyword evidence="1" id="KW-0472">Membrane</keyword>
<keyword evidence="1" id="KW-1133">Transmembrane helix</keyword>
<dbReference type="EMBL" id="NIWU01000002">
    <property type="protein sequence ID" value="OXR33474.1"/>
    <property type="molecule type" value="Genomic_DNA"/>
</dbReference>
<organism evidence="2 3">
    <name type="scientific">Pseudomonas umsongensis</name>
    <dbReference type="NCBI Taxonomy" id="198618"/>
    <lineage>
        <taxon>Bacteria</taxon>
        <taxon>Pseudomonadati</taxon>
        <taxon>Pseudomonadota</taxon>
        <taxon>Gammaproteobacteria</taxon>
        <taxon>Pseudomonadales</taxon>
        <taxon>Pseudomonadaceae</taxon>
        <taxon>Pseudomonas</taxon>
    </lineage>
</organism>
<sequence>MVVNDDVGHLTPRGALRLIASMLAPTGGKRMASDQAGRSAALLLIVIWLLIFLPPREAEWRFCAVGKPAGRLFSHAGPGMAHRGDPRSRTGARACRALARHRTPGARALGYLGPGGVPLFQVTRCKSETISGHYRRNGYVHLKDNHRLPERLRRQAWLLQ</sequence>
<keyword evidence="1" id="KW-0812">Transmembrane</keyword>
<evidence type="ECO:0000313" key="2">
    <source>
        <dbReference type="EMBL" id="OXR33474.1"/>
    </source>
</evidence>
<comment type="caution">
    <text evidence="2">The sequence shown here is derived from an EMBL/GenBank/DDBJ whole genome shotgun (WGS) entry which is preliminary data.</text>
</comment>
<evidence type="ECO:0000313" key="3">
    <source>
        <dbReference type="Proteomes" id="UP000215455"/>
    </source>
</evidence>
<reference evidence="2 3" key="1">
    <citation type="submission" date="2017-06" db="EMBL/GenBank/DDBJ databases">
        <authorList>
            <person name="Furmanczyk E.M."/>
        </authorList>
    </citation>
    <scope>NUCLEOTIDE SEQUENCE [LARGE SCALE GENOMIC DNA]</scope>
    <source>
        <strain evidence="2 3">DSM 16611</strain>
    </source>
</reference>